<name>A0A516GWV0_9PROT</name>
<feature type="active site" description="Proton acceptor" evidence="4">
    <location>
        <position position="222"/>
    </location>
</feature>
<accession>A0A516GWV0</accession>
<feature type="short sequence motif" description="DGA/G" evidence="4">
    <location>
        <begin position="222"/>
        <end position="224"/>
    </location>
</feature>
<dbReference type="GO" id="GO:0016787">
    <property type="term" value="F:hydrolase activity"/>
    <property type="evidence" value="ECO:0007669"/>
    <property type="project" value="UniProtKB-UniRule"/>
</dbReference>
<evidence type="ECO:0000256" key="2">
    <source>
        <dbReference type="ARBA" id="ARBA00022963"/>
    </source>
</evidence>
<dbReference type="EMBL" id="CP041636">
    <property type="protein sequence ID" value="QDO96006.1"/>
    <property type="molecule type" value="Genomic_DNA"/>
</dbReference>
<feature type="short sequence motif" description="GXSXG" evidence="4">
    <location>
        <begin position="68"/>
        <end position="72"/>
    </location>
</feature>
<sequence>MPVRSKIKKAVAKAIKKPVAKLTATRRLRKRKPINLALQGGGTHGAFTWGVLDRLLEEDCFEIEGISGTSAGAMNAAVLAYGLHKGGPDMARASLREFWKRVADAAALSPFRPTLLDQWFKFGGIDYSPSYQLMELTTKLASPYQTLSGGENPLRDILEKTIDCDSLHDCISVKLFVCATDVLESKIKVFQNQELSIDALLASACLPQLFQAVKIGKSYYWDGGFMGNPPIFPIIYNCDCRDVLIVQINPMKIPGVPKTPQAILDRANTLSFNSSLVREMRAINFVTRLVESGFDDGGRLKHMLIHTIDAEEQLAAFGATSKYNVDWGFLQKLYALGRRQATTFLRKHYDAVGKTSTTDIAAKFL</sequence>
<dbReference type="AlphaFoldDB" id="A0A516GWV0"/>
<evidence type="ECO:0000313" key="6">
    <source>
        <dbReference type="EMBL" id="QDO96006.1"/>
    </source>
</evidence>
<reference evidence="6 7" key="1">
    <citation type="submission" date="2019-07" db="EMBL/GenBank/DDBJ databases">
        <title>Genome sequencing for Ferrovibrio sp. K5.</title>
        <authorList>
            <person name="Park S.-J."/>
        </authorList>
    </citation>
    <scope>NUCLEOTIDE SEQUENCE [LARGE SCALE GENOMIC DNA]</scope>
    <source>
        <strain evidence="6 7">K5</strain>
    </source>
</reference>
<keyword evidence="2 4" id="KW-0442">Lipid degradation</keyword>
<evidence type="ECO:0000256" key="4">
    <source>
        <dbReference type="PROSITE-ProRule" id="PRU01161"/>
    </source>
</evidence>
<dbReference type="InterPro" id="IPR016035">
    <property type="entry name" value="Acyl_Trfase/lysoPLipase"/>
</dbReference>
<dbReference type="InterPro" id="IPR002641">
    <property type="entry name" value="PNPLA_dom"/>
</dbReference>
<dbReference type="PANTHER" id="PTHR14226">
    <property type="entry name" value="NEUROPATHY TARGET ESTERASE/SWISS CHEESE D.MELANOGASTER"/>
    <property type="match status" value="1"/>
</dbReference>
<dbReference type="Pfam" id="PF01734">
    <property type="entry name" value="Patatin"/>
    <property type="match status" value="1"/>
</dbReference>
<evidence type="ECO:0000256" key="1">
    <source>
        <dbReference type="ARBA" id="ARBA00022801"/>
    </source>
</evidence>
<feature type="short sequence motif" description="GXGXXG" evidence="4">
    <location>
        <begin position="40"/>
        <end position="45"/>
    </location>
</feature>
<dbReference type="OrthoDB" id="9807112at2"/>
<keyword evidence="3 4" id="KW-0443">Lipid metabolism</keyword>
<gene>
    <name evidence="6" type="ORF">FNB15_01360</name>
</gene>
<dbReference type="Gene3D" id="3.40.1090.10">
    <property type="entry name" value="Cytosolic phospholipase A2 catalytic domain"/>
    <property type="match status" value="2"/>
</dbReference>
<dbReference type="KEGG" id="fer:FNB15_01360"/>
<proteinExistence type="predicted"/>
<dbReference type="PROSITE" id="PS51635">
    <property type="entry name" value="PNPLA"/>
    <property type="match status" value="1"/>
</dbReference>
<dbReference type="InterPro" id="IPR050301">
    <property type="entry name" value="NTE"/>
</dbReference>
<evidence type="ECO:0000259" key="5">
    <source>
        <dbReference type="PROSITE" id="PS51635"/>
    </source>
</evidence>
<dbReference type="PANTHER" id="PTHR14226:SF78">
    <property type="entry name" value="SLR0060 PROTEIN"/>
    <property type="match status" value="1"/>
</dbReference>
<keyword evidence="7" id="KW-1185">Reference proteome</keyword>
<protein>
    <submittedName>
        <fullName evidence="6">Patatin-like phospholipase family protein</fullName>
    </submittedName>
</protein>
<organism evidence="6 7">
    <name type="scientific">Ferrovibrio terrae</name>
    <dbReference type="NCBI Taxonomy" id="2594003"/>
    <lineage>
        <taxon>Bacteria</taxon>
        <taxon>Pseudomonadati</taxon>
        <taxon>Pseudomonadota</taxon>
        <taxon>Alphaproteobacteria</taxon>
        <taxon>Rhodospirillales</taxon>
        <taxon>Rhodospirillaceae</taxon>
        <taxon>Ferrovibrio</taxon>
    </lineage>
</organism>
<feature type="active site" description="Nucleophile" evidence="4">
    <location>
        <position position="70"/>
    </location>
</feature>
<feature type="domain" description="PNPLA" evidence="5">
    <location>
        <begin position="36"/>
        <end position="235"/>
    </location>
</feature>
<dbReference type="SUPFAM" id="SSF52151">
    <property type="entry name" value="FabD/lysophospholipase-like"/>
    <property type="match status" value="1"/>
</dbReference>
<evidence type="ECO:0000313" key="7">
    <source>
        <dbReference type="Proteomes" id="UP000317496"/>
    </source>
</evidence>
<evidence type="ECO:0000256" key="3">
    <source>
        <dbReference type="ARBA" id="ARBA00023098"/>
    </source>
</evidence>
<dbReference type="GO" id="GO:0016042">
    <property type="term" value="P:lipid catabolic process"/>
    <property type="evidence" value="ECO:0007669"/>
    <property type="project" value="UniProtKB-UniRule"/>
</dbReference>
<dbReference type="Proteomes" id="UP000317496">
    <property type="component" value="Chromosome"/>
</dbReference>
<keyword evidence="1 4" id="KW-0378">Hydrolase</keyword>